<sequence>MASNVVHRNMFRAGRNKPITKASVKEHVHDYCSKTSIHGIKYVGERDRPRAERLWWTVMLVLAASGSGYNIHKIWRKWTTSPVIVTFAERSTPVWQVPFPAVTICPQVKSRATIFNFTDVYSKLVSGTELPTVNRTLLSDAAKVSLVCTPKVEVKNSTEETVDESVIDFLIKVAPKLEDALNLCKWNNLNIKCEKIFKPLMTEEGICYTFNLLEPFTTYG</sequence>
<keyword evidence="14" id="KW-1185">Reference proteome</keyword>
<evidence type="ECO:0000256" key="11">
    <source>
        <dbReference type="ARBA" id="ARBA00023303"/>
    </source>
</evidence>
<comment type="caution">
    <text evidence="13">The sequence shown here is derived from an EMBL/GenBank/DDBJ whole genome shotgun (WGS) entry which is preliminary data.</text>
</comment>
<evidence type="ECO:0000256" key="4">
    <source>
        <dbReference type="ARBA" id="ARBA00022461"/>
    </source>
</evidence>
<reference evidence="13 14" key="1">
    <citation type="submission" date="2024-07" db="EMBL/GenBank/DDBJ databases">
        <title>Chromosome-level genome assembly of the water stick insect Ranatra chinensis (Heteroptera: Nepidae).</title>
        <authorList>
            <person name="Liu X."/>
        </authorList>
    </citation>
    <scope>NUCLEOTIDE SEQUENCE [LARGE SCALE GENOMIC DNA]</scope>
    <source>
        <strain evidence="13">Cailab_2021Rc</strain>
        <tissue evidence="13">Muscle</tissue>
    </source>
</reference>
<dbReference type="GO" id="GO:0016020">
    <property type="term" value="C:membrane"/>
    <property type="evidence" value="ECO:0007669"/>
    <property type="project" value="UniProtKB-SubCell"/>
</dbReference>
<evidence type="ECO:0000313" key="14">
    <source>
        <dbReference type="Proteomes" id="UP001558652"/>
    </source>
</evidence>
<name>A0ABD0Y6X4_9HEMI</name>
<comment type="subcellular location">
    <subcellularLocation>
        <location evidence="1">Membrane</location>
        <topology evidence="1">Multi-pass membrane protein</topology>
    </subcellularLocation>
</comment>
<evidence type="ECO:0000256" key="10">
    <source>
        <dbReference type="ARBA" id="ARBA00023201"/>
    </source>
</evidence>
<keyword evidence="4 12" id="KW-0894">Sodium channel</keyword>
<dbReference type="InterPro" id="IPR001873">
    <property type="entry name" value="ENaC"/>
</dbReference>
<accession>A0ABD0Y6X4</accession>
<evidence type="ECO:0000256" key="2">
    <source>
        <dbReference type="ARBA" id="ARBA00007193"/>
    </source>
</evidence>
<proteinExistence type="inferred from homology"/>
<keyword evidence="6" id="KW-1133">Transmembrane helix</keyword>
<dbReference type="Proteomes" id="UP001558652">
    <property type="component" value="Unassembled WGS sequence"/>
</dbReference>
<keyword evidence="8 12" id="KW-0406">Ion transport</keyword>
<dbReference type="PANTHER" id="PTHR11690">
    <property type="entry name" value="AMILORIDE-SENSITIVE SODIUM CHANNEL-RELATED"/>
    <property type="match status" value="1"/>
</dbReference>
<dbReference type="EMBL" id="JBFDAA010000013">
    <property type="protein sequence ID" value="KAL1122769.1"/>
    <property type="molecule type" value="Genomic_DNA"/>
</dbReference>
<evidence type="ECO:0008006" key="15">
    <source>
        <dbReference type="Google" id="ProtNLM"/>
    </source>
</evidence>
<evidence type="ECO:0000256" key="8">
    <source>
        <dbReference type="ARBA" id="ARBA00023065"/>
    </source>
</evidence>
<evidence type="ECO:0000313" key="13">
    <source>
        <dbReference type="EMBL" id="KAL1122769.1"/>
    </source>
</evidence>
<dbReference type="Pfam" id="PF00858">
    <property type="entry name" value="ASC"/>
    <property type="match status" value="1"/>
</dbReference>
<keyword evidence="7" id="KW-0915">Sodium</keyword>
<protein>
    <recommendedName>
        <fullName evidence="15">Pickpocket protein 28-like</fullName>
    </recommendedName>
</protein>
<dbReference type="AlphaFoldDB" id="A0ABD0Y6X4"/>
<gene>
    <name evidence="13" type="ORF">AAG570_003096</name>
</gene>
<dbReference type="PANTHER" id="PTHR11690:SF288">
    <property type="entry name" value="AMILORIDE-SENSITIVE NA+ CHANNEL-RELATED"/>
    <property type="match status" value="1"/>
</dbReference>
<evidence type="ECO:0000256" key="3">
    <source>
        <dbReference type="ARBA" id="ARBA00022448"/>
    </source>
</evidence>
<evidence type="ECO:0000256" key="1">
    <source>
        <dbReference type="ARBA" id="ARBA00004141"/>
    </source>
</evidence>
<dbReference type="Gene3D" id="2.60.470.10">
    <property type="entry name" value="Acid-sensing ion channels like domains"/>
    <property type="match status" value="1"/>
</dbReference>
<evidence type="ECO:0000256" key="6">
    <source>
        <dbReference type="ARBA" id="ARBA00022989"/>
    </source>
</evidence>
<keyword evidence="3 12" id="KW-0813">Transport</keyword>
<keyword evidence="10 12" id="KW-0739">Sodium transport</keyword>
<organism evidence="13 14">
    <name type="scientific">Ranatra chinensis</name>
    <dbReference type="NCBI Taxonomy" id="642074"/>
    <lineage>
        <taxon>Eukaryota</taxon>
        <taxon>Metazoa</taxon>
        <taxon>Ecdysozoa</taxon>
        <taxon>Arthropoda</taxon>
        <taxon>Hexapoda</taxon>
        <taxon>Insecta</taxon>
        <taxon>Pterygota</taxon>
        <taxon>Neoptera</taxon>
        <taxon>Paraneoptera</taxon>
        <taxon>Hemiptera</taxon>
        <taxon>Heteroptera</taxon>
        <taxon>Panheteroptera</taxon>
        <taxon>Nepomorpha</taxon>
        <taxon>Nepidae</taxon>
        <taxon>Ranatrinae</taxon>
        <taxon>Ranatra</taxon>
    </lineage>
</organism>
<evidence type="ECO:0000256" key="12">
    <source>
        <dbReference type="RuleBase" id="RU000679"/>
    </source>
</evidence>
<dbReference type="GO" id="GO:0005272">
    <property type="term" value="F:sodium channel activity"/>
    <property type="evidence" value="ECO:0007669"/>
    <property type="project" value="UniProtKB-KW"/>
</dbReference>
<keyword evidence="5 12" id="KW-0812">Transmembrane</keyword>
<evidence type="ECO:0000256" key="7">
    <source>
        <dbReference type="ARBA" id="ARBA00023053"/>
    </source>
</evidence>
<evidence type="ECO:0000256" key="9">
    <source>
        <dbReference type="ARBA" id="ARBA00023136"/>
    </source>
</evidence>
<keyword evidence="11 12" id="KW-0407">Ion channel</keyword>
<evidence type="ECO:0000256" key="5">
    <source>
        <dbReference type="ARBA" id="ARBA00022692"/>
    </source>
</evidence>
<comment type="similarity">
    <text evidence="2 12">Belongs to the amiloride-sensitive sodium channel (TC 1.A.6) family.</text>
</comment>
<keyword evidence="9" id="KW-0472">Membrane</keyword>